<dbReference type="AlphaFoldDB" id="A0A2H0KRJ7"/>
<organism evidence="1 2">
    <name type="scientific">Candidatus Portnoybacteria bacterium CG11_big_fil_rev_8_21_14_0_20_44_10</name>
    <dbReference type="NCBI Taxonomy" id="1974818"/>
    <lineage>
        <taxon>Bacteria</taxon>
        <taxon>Candidatus Portnoyibacteriota</taxon>
    </lineage>
</organism>
<evidence type="ECO:0000313" key="2">
    <source>
        <dbReference type="Proteomes" id="UP000231550"/>
    </source>
</evidence>
<reference evidence="1 2" key="1">
    <citation type="submission" date="2017-09" db="EMBL/GenBank/DDBJ databases">
        <title>Depth-based differentiation of microbial function through sediment-hosted aquifers and enrichment of novel symbionts in the deep terrestrial subsurface.</title>
        <authorList>
            <person name="Probst A.J."/>
            <person name="Ladd B."/>
            <person name="Jarett J.K."/>
            <person name="Geller-Mcgrath D.E."/>
            <person name="Sieber C.M."/>
            <person name="Emerson J.B."/>
            <person name="Anantharaman K."/>
            <person name="Thomas B.C."/>
            <person name="Malmstrom R."/>
            <person name="Stieglmeier M."/>
            <person name="Klingl A."/>
            <person name="Woyke T."/>
            <person name="Ryan C.M."/>
            <person name="Banfield J.F."/>
        </authorList>
    </citation>
    <scope>NUCLEOTIDE SEQUENCE [LARGE SCALE GENOMIC DNA]</scope>
    <source>
        <strain evidence="1">CG11_big_fil_rev_8_21_14_0_20_44_10</strain>
    </source>
</reference>
<gene>
    <name evidence="1" type="ORF">COV85_00205</name>
</gene>
<accession>A0A2H0KRJ7</accession>
<dbReference type="Proteomes" id="UP000231550">
    <property type="component" value="Unassembled WGS sequence"/>
</dbReference>
<dbReference type="EMBL" id="PCVN01000004">
    <property type="protein sequence ID" value="PIQ74783.1"/>
    <property type="molecule type" value="Genomic_DNA"/>
</dbReference>
<name>A0A2H0KRJ7_9BACT</name>
<comment type="caution">
    <text evidence="1">The sequence shown here is derived from an EMBL/GenBank/DDBJ whole genome shotgun (WGS) entry which is preliminary data.</text>
</comment>
<evidence type="ECO:0000313" key="1">
    <source>
        <dbReference type="EMBL" id="PIQ74783.1"/>
    </source>
</evidence>
<protein>
    <submittedName>
        <fullName evidence="1">Uncharacterized protein</fullName>
    </submittedName>
</protein>
<proteinExistence type="predicted"/>
<sequence length="360" mass="40994">MLHPFGGTFKQFEAPVENVIESDVMGRIKSGLVELEHGGLEPTAVPATKFHLYNFLKQHPTASEEDFSKEVDRCRRYSEEEKEYSREGNPLPTIGIEVEVPEKYLSEDKVAVLNELGIPNYQESRTYSNALWEVNPSFTYSPWVQGRILQELAVMGALPMEDFGAGTKKISSEELLSLHINLGLPGELLTNPRVSQAEFYVLSDVMNYAFTSENRLANRKTNTSLIRKSKNTKVSKKSGKMSLADHDSFALRLELRASEFRDYPSYRMLAEVQRLAAILISFMKVENKLPTTETEKKLAEVWPDFSNEARQEFEKHGLFSDVIDKNPAQGIDILKSTDLRQKSRQIFSRYTRRVGEIIGK</sequence>